<organism evidence="2 3">
    <name type="scientific">Actinomyces oris</name>
    <dbReference type="NCBI Taxonomy" id="544580"/>
    <lineage>
        <taxon>Bacteria</taxon>
        <taxon>Bacillati</taxon>
        <taxon>Actinomycetota</taxon>
        <taxon>Actinomycetes</taxon>
        <taxon>Actinomycetales</taxon>
        <taxon>Actinomycetaceae</taxon>
        <taxon>Actinomyces</taxon>
    </lineage>
</organism>
<dbReference type="RefSeq" id="WP_075391547.1">
    <property type="nucleotide sequence ID" value="NZ_JAXBCZ010000001.1"/>
</dbReference>
<gene>
    <name evidence="2" type="ORF">QU665_06710</name>
</gene>
<dbReference type="AlphaFoldDB" id="A0AAW9KVY4"/>
<comment type="caution">
    <text evidence="2">The sequence shown here is derived from an EMBL/GenBank/DDBJ whole genome shotgun (WGS) entry which is preliminary data.</text>
</comment>
<protein>
    <submittedName>
        <fullName evidence="2">Uncharacterized protein</fullName>
    </submittedName>
</protein>
<feature type="compositionally biased region" description="Low complexity" evidence="1">
    <location>
        <begin position="22"/>
        <end position="32"/>
    </location>
</feature>
<feature type="region of interest" description="Disordered" evidence="1">
    <location>
        <begin position="1"/>
        <end position="77"/>
    </location>
</feature>
<name>A0AAW9KVY4_9ACTO</name>
<dbReference type="EMBL" id="JAXBCZ010000001">
    <property type="protein sequence ID" value="MEA1304757.1"/>
    <property type="molecule type" value="Genomic_DNA"/>
</dbReference>
<evidence type="ECO:0000256" key="1">
    <source>
        <dbReference type="SAM" id="MobiDB-lite"/>
    </source>
</evidence>
<feature type="compositionally biased region" description="Basic and acidic residues" evidence="1">
    <location>
        <begin position="64"/>
        <end position="77"/>
    </location>
</feature>
<evidence type="ECO:0000313" key="3">
    <source>
        <dbReference type="Proteomes" id="UP001289581"/>
    </source>
</evidence>
<keyword evidence="3" id="KW-1185">Reference proteome</keyword>
<dbReference type="Proteomes" id="UP001289581">
    <property type="component" value="Unassembled WGS sequence"/>
</dbReference>
<sequence length="77" mass="8372">MTPKRLSGEETATPFTPERAARGTTAQARQLAPRGRDWLQRRPGYGMIGTERTDSVGPTAKHAGTHDAARPGRKEDS</sequence>
<proteinExistence type="predicted"/>
<reference evidence="2 3" key="1">
    <citation type="submission" date="2023-06" db="EMBL/GenBank/DDBJ databases">
        <title>Actinomyces orist ORNL 0101 HMT-893 genome.</title>
        <authorList>
            <person name="Johnston C.D."/>
            <person name="Chen T."/>
            <person name="Dewhirst F.E."/>
        </authorList>
    </citation>
    <scope>NUCLEOTIDE SEQUENCE [LARGE SCALE GENOMIC DNA]</scope>
    <source>
        <strain evidence="2 3">ORNL 0101</strain>
    </source>
</reference>
<accession>A0AAW9KVY4</accession>
<evidence type="ECO:0000313" key="2">
    <source>
        <dbReference type="EMBL" id="MEA1304757.1"/>
    </source>
</evidence>